<evidence type="ECO:0000313" key="1">
    <source>
        <dbReference type="EMBL" id="GAL03774.1"/>
    </source>
</evidence>
<dbReference type="EMBL" id="BBMN01000002">
    <property type="protein sequence ID" value="GAL03774.1"/>
    <property type="molecule type" value="Genomic_DNA"/>
</dbReference>
<dbReference type="Proteomes" id="UP000029227">
    <property type="component" value="Unassembled WGS sequence"/>
</dbReference>
<protein>
    <submittedName>
        <fullName evidence="1">Uncharacterized protein</fullName>
    </submittedName>
</protein>
<sequence>MRGDNVIVFHPHVHRTPGAAESTWGFTPRYLGFTGIRDHITG</sequence>
<reference evidence="1 2" key="1">
    <citation type="journal article" date="2014" name="Genome Announc.">
        <title>Draft Genome Sequences of Two Vibrionaceae Species, Vibrio ponticus C121 and Photobacterium aphoticum C119, Isolated as Coral Reef Microbiota.</title>
        <authorList>
            <person name="Al-saari N."/>
            <person name="Meirelles P.M."/>
            <person name="Mino S."/>
            <person name="Suda W."/>
            <person name="Oshima K."/>
            <person name="Hattori M."/>
            <person name="Ohkuma M."/>
            <person name="Thompson F.L."/>
            <person name="Gomez-Gil B."/>
            <person name="Sawabe T."/>
            <person name="Sawabe T."/>
        </authorList>
    </citation>
    <scope>NUCLEOTIDE SEQUENCE [LARGE SCALE GENOMIC DNA]</scope>
    <source>
        <strain evidence="1 2">JCM 19237</strain>
    </source>
</reference>
<accession>A0A090QPM5</accession>
<evidence type="ECO:0000313" key="2">
    <source>
        <dbReference type="Proteomes" id="UP000029227"/>
    </source>
</evidence>
<comment type="caution">
    <text evidence="1">The sequence shown here is derived from an EMBL/GenBank/DDBJ whole genome shotgun (WGS) entry which is preliminary data.</text>
</comment>
<dbReference type="STRING" id="754436.JCM19237_6668"/>
<proteinExistence type="predicted"/>
<name>A0A090QPM5_9GAMM</name>
<gene>
    <name evidence="1" type="ORF">JCM19237_6668</name>
</gene>
<organism evidence="1 2">
    <name type="scientific">Photobacterium aphoticum</name>
    <dbReference type="NCBI Taxonomy" id="754436"/>
    <lineage>
        <taxon>Bacteria</taxon>
        <taxon>Pseudomonadati</taxon>
        <taxon>Pseudomonadota</taxon>
        <taxon>Gammaproteobacteria</taxon>
        <taxon>Vibrionales</taxon>
        <taxon>Vibrionaceae</taxon>
        <taxon>Photobacterium</taxon>
    </lineage>
</organism>
<dbReference type="AlphaFoldDB" id="A0A090QPM5"/>